<accession>A0A0D5NSZ2</accession>
<proteinExistence type="predicted"/>
<protein>
    <recommendedName>
        <fullName evidence="3">Carrier domain-containing protein</fullName>
    </recommendedName>
</protein>
<keyword evidence="6" id="KW-1185">Reference proteome</keyword>
<dbReference type="KEGG" id="pbj:VN24_26040"/>
<dbReference type="Proteomes" id="UP000032633">
    <property type="component" value="Chromosome"/>
</dbReference>
<dbReference type="HOGENOM" id="CLU_2736186_0_0_9"/>
<evidence type="ECO:0000313" key="4">
    <source>
        <dbReference type="EMBL" id="AJY77385.1"/>
    </source>
</evidence>
<dbReference type="PROSITE" id="PS00012">
    <property type="entry name" value="PHOSPHOPANTETHEINE"/>
    <property type="match status" value="1"/>
</dbReference>
<name>A0A0D5NSZ2_9BACL</name>
<keyword evidence="1" id="KW-0596">Phosphopantetheine</keyword>
<dbReference type="SUPFAM" id="SSF47336">
    <property type="entry name" value="ACP-like"/>
    <property type="match status" value="1"/>
</dbReference>
<dbReference type="Gene3D" id="1.10.1200.10">
    <property type="entry name" value="ACP-like"/>
    <property type="match status" value="1"/>
</dbReference>
<keyword evidence="2" id="KW-0597">Phosphoprotein</keyword>
<reference evidence="6" key="2">
    <citation type="submission" date="2015-03" db="EMBL/GenBank/DDBJ databases">
        <title>Genome sequence of Paenibacillus beijingensis strain DSM 24997T.</title>
        <authorList>
            <person name="Kwak Y."/>
            <person name="Shin J.-H."/>
        </authorList>
    </citation>
    <scope>NUCLEOTIDE SEQUENCE [LARGE SCALE GENOMIC DNA]</scope>
    <source>
        <strain evidence="6">DSM 24997</strain>
    </source>
</reference>
<evidence type="ECO:0000259" key="3">
    <source>
        <dbReference type="PROSITE" id="PS50075"/>
    </source>
</evidence>
<evidence type="ECO:0000256" key="1">
    <source>
        <dbReference type="ARBA" id="ARBA00022450"/>
    </source>
</evidence>
<dbReference type="EMBL" id="CP011058">
    <property type="protein sequence ID" value="AJY78038.1"/>
    <property type="molecule type" value="Genomic_DNA"/>
</dbReference>
<dbReference type="EMBL" id="CP011058">
    <property type="protein sequence ID" value="AJY77385.1"/>
    <property type="molecule type" value="Genomic_DNA"/>
</dbReference>
<sequence>MITKVVQEIINNNEFDEDDDLVMYGMDSMNTIRVVVELETQLNIIFPDEELISDNFSSIKKIVAVVEKYSN</sequence>
<feature type="domain" description="Carrier" evidence="3">
    <location>
        <begin position="1"/>
        <end position="70"/>
    </location>
</feature>
<gene>
    <name evidence="4" type="ORF">VN24_00065</name>
    <name evidence="5" type="ORF">VN24_26040</name>
</gene>
<dbReference type="AlphaFoldDB" id="A0A0D5NSZ2"/>
<dbReference type="PROSITE" id="PS50075">
    <property type="entry name" value="CARRIER"/>
    <property type="match status" value="1"/>
</dbReference>
<dbReference type="KEGG" id="pbj:VN24_00065"/>
<organism evidence="5 6">
    <name type="scientific">Paenibacillus beijingensis</name>
    <dbReference type="NCBI Taxonomy" id="1126833"/>
    <lineage>
        <taxon>Bacteria</taxon>
        <taxon>Bacillati</taxon>
        <taxon>Bacillota</taxon>
        <taxon>Bacilli</taxon>
        <taxon>Bacillales</taxon>
        <taxon>Paenibacillaceae</taxon>
        <taxon>Paenibacillus</taxon>
    </lineage>
</organism>
<dbReference type="PATRIC" id="fig|1126833.4.peg.18"/>
<evidence type="ECO:0000313" key="6">
    <source>
        <dbReference type="Proteomes" id="UP000032633"/>
    </source>
</evidence>
<dbReference type="Pfam" id="PF00550">
    <property type="entry name" value="PP-binding"/>
    <property type="match status" value="1"/>
</dbReference>
<dbReference type="InterPro" id="IPR006162">
    <property type="entry name" value="Ppantetheine_attach_site"/>
</dbReference>
<dbReference type="InterPro" id="IPR009081">
    <property type="entry name" value="PP-bd_ACP"/>
</dbReference>
<evidence type="ECO:0000256" key="2">
    <source>
        <dbReference type="ARBA" id="ARBA00022553"/>
    </source>
</evidence>
<dbReference type="STRING" id="1126833.VN24_00065"/>
<reference evidence="5 6" key="1">
    <citation type="journal article" date="2015" name="J. Biotechnol.">
        <title>Complete genome sequence of Paenibacillus beijingensis 7188(T) (=DSM 24997(T)), a novel rhizobacterium from jujube garden soil.</title>
        <authorList>
            <person name="Kwak Y."/>
            <person name="Shin J.H."/>
        </authorList>
    </citation>
    <scope>NUCLEOTIDE SEQUENCE [LARGE SCALE GENOMIC DNA]</scope>
    <source>
        <strain evidence="5 6">DSM 24997</strain>
    </source>
</reference>
<dbReference type="InterPro" id="IPR036736">
    <property type="entry name" value="ACP-like_sf"/>
</dbReference>
<evidence type="ECO:0000313" key="5">
    <source>
        <dbReference type="EMBL" id="AJY78038.1"/>
    </source>
</evidence>